<evidence type="ECO:0008006" key="3">
    <source>
        <dbReference type="Google" id="ProtNLM"/>
    </source>
</evidence>
<gene>
    <name evidence="1" type="ORF">BJ983_003238</name>
</gene>
<sequence length="183" mass="19413">MHVVRTFQQADRAIESVVIAVPDDGWGRVPQSVFASDPLGGRTVREAVAHLARDEAWIPSQLAGETMAEAGEPDVGPFPDLARRARAAADGVTDPGATVHCSFGDCPVEEYLWQLVVARTFAAEALARTVGRCSPVDDDLAAAVLVALEPRAELWRTVGILLPARTPATPSARDRLLALGGIV</sequence>
<accession>A0A7Y9DX94</accession>
<organism evidence="1 2">
    <name type="scientific">Actinomycetospora corticicola</name>
    <dbReference type="NCBI Taxonomy" id="663602"/>
    <lineage>
        <taxon>Bacteria</taxon>
        <taxon>Bacillati</taxon>
        <taxon>Actinomycetota</taxon>
        <taxon>Actinomycetes</taxon>
        <taxon>Pseudonocardiales</taxon>
        <taxon>Pseudonocardiaceae</taxon>
        <taxon>Actinomycetospora</taxon>
    </lineage>
</organism>
<protein>
    <recommendedName>
        <fullName evidence="3">Mycothiol maleylpyruvate isomerase-like protein</fullName>
    </recommendedName>
</protein>
<evidence type="ECO:0000313" key="1">
    <source>
        <dbReference type="EMBL" id="NYD37136.1"/>
    </source>
</evidence>
<evidence type="ECO:0000313" key="2">
    <source>
        <dbReference type="Proteomes" id="UP000535890"/>
    </source>
</evidence>
<name>A0A7Y9DX94_9PSEU</name>
<reference evidence="1 2" key="1">
    <citation type="submission" date="2020-07" db="EMBL/GenBank/DDBJ databases">
        <title>Sequencing the genomes of 1000 actinobacteria strains.</title>
        <authorList>
            <person name="Klenk H.-P."/>
        </authorList>
    </citation>
    <scope>NUCLEOTIDE SEQUENCE [LARGE SCALE GENOMIC DNA]</scope>
    <source>
        <strain evidence="1 2">DSM 45772</strain>
    </source>
</reference>
<keyword evidence="2" id="KW-1185">Reference proteome</keyword>
<dbReference type="Proteomes" id="UP000535890">
    <property type="component" value="Unassembled WGS sequence"/>
</dbReference>
<dbReference type="EMBL" id="JACCBN010000001">
    <property type="protein sequence ID" value="NYD37136.1"/>
    <property type="molecule type" value="Genomic_DNA"/>
</dbReference>
<dbReference type="AlphaFoldDB" id="A0A7Y9DX94"/>
<proteinExistence type="predicted"/>
<comment type="caution">
    <text evidence="1">The sequence shown here is derived from an EMBL/GenBank/DDBJ whole genome shotgun (WGS) entry which is preliminary data.</text>
</comment>
<dbReference type="RefSeq" id="WP_179794720.1">
    <property type="nucleotide sequence ID" value="NZ_BAABHP010000014.1"/>
</dbReference>